<evidence type="ECO:0000256" key="3">
    <source>
        <dbReference type="ARBA" id="ARBA00022801"/>
    </source>
</evidence>
<dbReference type="Pfam" id="PF04002">
    <property type="entry name" value="RadC"/>
    <property type="match status" value="1"/>
</dbReference>
<name>A0A0F0CTV6_9BACT</name>
<dbReference type="NCBIfam" id="TIGR00608">
    <property type="entry name" value="radc"/>
    <property type="match status" value="1"/>
</dbReference>
<dbReference type="GO" id="GO:0006508">
    <property type="term" value="P:proteolysis"/>
    <property type="evidence" value="ECO:0007669"/>
    <property type="project" value="UniProtKB-KW"/>
</dbReference>
<evidence type="ECO:0000256" key="5">
    <source>
        <dbReference type="ARBA" id="ARBA00023049"/>
    </source>
</evidence>
<protein>
    <submittedName>
        <fullName evidence="8">DNA repair protein radC</fullName>
    </submittedName>
</protein>
<comment type="caution">
    <text evidence="8">The sequence shown here is derived from an EMBL/GenBank/DDBJ whole genome shotgun (WGS) entry which is preliminary data.</text>
</comment>
<dbReference type="PANTHER" id="PTHR30471:SF3">
    <property type="entry name" value="UPF0758 PROTEIN YEES-RELATED"/>
    <property type="match status" value="1"/>
</dbReference>
<evidence type="ECO:0000256" key="6">
    <source>
        <dbReference type="RuleBase" id="RU003797"/>
    </source>
</evidence>
<dbReference type="InterPro" id="IPR025657">
    <property type="entry name" value="RadC_JAB"/>
</dbReference>
<evidence type="ECO:0000313" key="9">
    <source>
        <dbReference type="Proteomes" id="UP000033428"/>
    </source>
</evidence>
<dbReference type="PROSITE" id="PS50249">
    <property type="entry name" value="MPN"/>
    <property type="match status" value="1"/>
</dbReference>
<proteinExistence type="inferred from homology"/>
<dbReference type="PANTHER" id="PTHR30471">
    <property type="entry name" value="DNA REPAIR PROTEIN RADC"/>
    <property type="match status" value="1"/>
</dbReference>
<evidence type="ECO:0000256" key="2">
    <source>
        <dbReference type="ARBA" id="ARBA00022723"/>
    </source>
</evidence>
<dbReference type="CDD" id="cd08071">
    <property type="entry name" value="MPN_DUF2466"/>
    <property type="match status" value="1"/>
</dbReference>
<keyword evidence="5" id="KW-0482">Metalloprotease</keyword>
<dbReference type="GO" id="GO:0046872">
    <property type="term" value="F:metal ion binding"/>
    <property type="evidence" value="ECO:0007669"/>
    <property type="project" value="UniProtKB-KW"/>
</dbReference>
<dbReference type="AlphaFoldDB" id="A0A0F0CTV6"/>
<gene>
    <name evidence="8" type="ORF">OMAG_001206</name>
</gene>
<dbReference type="InterPro" id="IPR046778">
    <property type="entry name" value="UPF0758_N"/>
</dbReference>
<dbReference type="Gene3D" id="1.10.150.20">
    <property type="entry name" value="5' to 3' exonuclease, C-terminal subdomain"/>
    <property type="match status" value="1"/>
</dbReference>
<dbReference type="GO" id="GO:0008237">
    <property type="term" value="F:metallopeptidase activity"/>
    <property type="evidence" value="ECO:0007669"/>
    <property type="project" value="UniProtKB-KW"/>
</dbReference>
<keyword evidence="1" id="KW-0645">Protease</keyword>
<dbReference type="InterPro" id="IPR010994">
    <property type="entry name" value="RuvA_2-like"/>
</dbReference>
<dbReference type="SUPFAM" id="SSF47781">
    <property type="entry name" value="RuvA domain 2-like"/>
    <property type="match status" value="1"/>
</dbReference>
<keyword evidence="4" id="KW-0862">Zinc</keyword>
<keyword evidence="3" id="KW-0378">Hydrolase</keyword>
<evidence type="ECO:0000313" key="8">
    <source>
        <dbReference type="EMBL" id="KJJ84976.1"/>
    </source>
</evidence>
<organism evidence="8 9">
    <name type="scientific">Candidatus Omnitrophus magneticus</name>
    <dbReference type="NCBI Taxonomy" id="1609969"/>
    <lineage>
        <taxon>Bacteria</taxon>
        <taxon>Pseudomonadati</taxon>
        <taxon>Candidatus Omnitrophota</taxon>
        <taxon>Candidatus Omnitrophus</taxon>
    </lineage>
</organism>
<evidence type="ECO:0000256" key="1">
    <source>
        <dbReference type="ARBA" id="ARBA00022670"/>
    </source>
</evidence>
<dbReference type="InterPro" id="IPR001405">
    <property type="entry name" value="UPF0758"/>
</dbReference>
<keyword evidence="2" id="KW-0479">Metal-binding</keyword>
<dbReference type="NCBIfam" id="NF000642">
    <property type="entry name" value="PRK00024.1"/>
    <property type="match status" value="1"/>
</dbReference>
<dbReference type="PATRIC" id="fig|1609969.3.peg.1295"/>
<reference evidence="8 9" key="1">
    <citation type="submission" date="2015-02" db="EMBL/GenBank/DDBJ databases">
        <title>Single-cell genomics of uncultivated deep-branching MTB reveals a conserved set of magnetosome genes.</title>
        <authorList>
            <person name="Kolinko S."/>
            <person name="Richter M."/>
            <person name="Glockner F.O."/>
            <person name="Brachmann A."/>
            <person name="Schuler D."/>
        </authorList>
    </citation>
    <scope>NUCLEOTIDE SEQUENCE [LARGE SCALE GENOMIC DNA]</scope>
    <source>
        <strain evidence="8">SKK-01</strain>
    </source>
</reference>
<evidence type="ECO:0000259" key="7">
    <source>
        <dbReference type="PROSITE" id="PS50249"/>
    </source>
</evidence>
<dbReference type="PROSITE" id="PS01302">
    <property type="entry name" value="UPF0758"/>
    <property type="match status" value="1"/>
</dbReference>
<dbReference type="Pfam" id="PF20582">
    <property type="entry name" value="UPF0758_N"/>
    <property type="match status" value="1"/>
</dbReference>
<dbReference type="InterPro" id="IPR037518">
    <property type="entry name" value="MPN"/>
</dbReference>
<dbReference type="EMBL" id="JYNY01000232">
    <property type="protein sequence ID" value="KJJ84976.1"/>
    <property type="molecule type" value="Genomic_DNA"/>
</dbReference>
<dbReference type="Gene3D" id="3.40.140.10">
    <property type="entry name" value="Cytidine Deaminase, domain 2"/>
    <property type="match status" value="1"/>
</dbReference>
<accession>A0A0F0CTV6</accession>
<evidence type="ECO:0000256" key="4">
    <source>
        <dbReference type="ARBA" id="ARBA00022833"/>
    </source>
</evidence>
<sequence>MSREITKNNCIADWPINEQPREKILQSGGEILTDAELLAIILGTGIKGKNAVDLSRDIIKNFSTFRNIGMANFEKIKNFAGLGPAKIARIKAVIEIAKRFQEENIIKRGEKIQSAKTVVTALNSRMRDMPKEVFKIIILDAGNKIIKIKDLTTGTVNRAIPIIREIFHSAIESHGVSIICVHNHPSGNTQPSEEDKIFTKDLSDSGKLMEIPVLDHIIIGNNGYYSFAEQGTL</sequence>
<feature type="domain" description="MPN" evidence="7">
    <location>
        <begin position="111"/>
        <end position="233"/>
    </location>
</feature>
<dbReference type="Proteomes" id="UP000033428">
    <property type="component" value="Unassembled WGS sequence"/>
</dbReference>
<keyword evidence="9" id="KW-1185">Reference proteome</keyword>
<comment type="similarity">
    <text evidence="6">Belongs to the UPF0758 family.</text>
</comment>
<dbReference type="InterPro" id="IPR020891">
    <property type="entry name" value="UPF0758_CS"/>
</dbReference>